<evidence type="ECO:0000313" key="2">
    <source>
        <dbReference type="Proteomes" id="UP000576393"/>
    </source>
</evidence>
<dbReference type="AlphaFoldDB" id="A0A852UX83"/>
<keyword evidence="2" id="KW-1185">Reference proteome</keyword>
<organism evidence="1 2">
    <name type="scientific">Streptosporangium sandarakinum</name>
    <dbReference type="NCBI Taxonomy" id="1260955"/>
    <lineage>
        <taxon>Bacteria</taxon>
        <taxon>Bacillati</taxon>
        <taxon>Actinomycetota</taxon>
        <taxon>Actinomycetes</taxon>
        <taxon>Streptosporangiales</taxon>
        <taxon>Streptosporangiaceae</taxon>
        <taxon>Streptosporangium</taxon>
    </lineage>
</organism>
<accession>A0A852UX83</accession>
<evidence type="ECO:0000313" key="1">
    <source>
        <dbReference type="EMBL" id="NYF40226.1"/>
    </source>
</evidence>
<dbReference type="RefSeq" id="WP_179819764.1">
    <property type="nucleotide sequence ID" value="NZ_JACCCO010000001.1"/>
</dbReference>
<dbReference type="Proteomes" id="UP000576393">
    <property type="component" value="Unassembled WGS sequence"/>
</dbReference>
<comment type="caution">
    <text evidence="1">The sequence shown here is derived from an EMBL/GenBank/DDBJ whole genome shotgun (WGS) entry which is preliminary data.</text>
</comment>
<name>A0A852UX83_9ACTN</name>
<proteinExistence type="predicted"/>
<reference evidence="1 2" key="1">
    <citation type="submission" date="2020-07" db="EMBL/GenBank/DDBJ databases">
        <title>Sequencing the genomes of 1000 actinobacteria strains.</title>
        <authorList>
            <person name="Klenk H.-P."/>
        </authorList>
    </citation>
    <scope>NUCLEOTIDE SEQUENCE [LARGE SCALE GENOMIC DNA]</scope>
    <source>
        <strain evidence="1 2">DSM 45763</strain>
    </source>
</reference>
<sequence length="181" mass="20954">MATENMRVNLHMKAKQLACKVQTRKITGSDGEGLIFQFLLPEAEKDMDESVSATDKAATEALYKDCCHIYETARQEVTIPRSDGTRQKYAAVRFMQQMKRAHDERRLIDAVAQTVERRTQGFGHLEAAGRDDLMLESFVLDKSKPYHRLFSAQTVRAAQDRMTEYYRRHPQRYDRDQESSS</sequence>
<gene>
    <name evidence="1" type="ORF">HDA43_002385</name>
</gene>
<protein>
    <submittedName>
        <fullName evidence="1">Uncharacterized protein</fullName>
    </submittedName>
</protein>
<dbReference type="EMBL" id="JACCCO010000001">
    <property type="protein sequence ID" value="NYF40226.1"/>
    <property type="molecule type" value="Genomic_DNA"/>
</dbReference>